<dbReference type="InterPro" id="IPR036388">
    <property type="entry name" value="WH-like_DNA-bd_sf"/>
</dbReference>
<keyword evidence="7" id="KW-1185">Reference proteome</keyword>
<evidence type="ECO:0000256" key="4">
    <source>
        <dbReference type="ARBA" id="ARBA00023163"/>
    </source>
</evidence>
<dbReference type="Pfam" id="PF03466">
    <property type="entry name" value="LysR_substrate"/>
    <property type="match status" value="1"/>
</dbReference>
<keyword evidence="2" id="KW-0805">Transcription regulation</keyword>
<dbReference type="InterPro" id="IPR036390">
    <property type="entry name" value="WH_DNA-bd_sf"/>
</dbReference>
<proteinExistence type="inferred from homology"/>
<dbReference type="EMBL" id="AP018664">
    <property type="protein sequence ID" value="BBD98425.1"/>
    <property type="molecule type" value="Genomic_DNA"/>
</dbReference>
<dbReference type="PROSITE" id="PS50931">
    <property type="entry name" value="HTH_LYSR"/>
    <property type="match status" value="1"/>
</dbReference>
<dbReference type="InterPro" id="IPR005119">
    <property type="entry name" value="LysR_subst-bd"/>
</dbReference>
<evidence type="ECO:0000256" key="3">
    <source>
        <dbReference type="ARBA" id="ARBA00023125"/>
    </source>
</evidence>
<dbReference type="FunFam" id="1.10.10.10:FF:000001">
    <property type="entry name" value="LysR family transcriptional regulator"/>
    <property type="match status" value="1"/>
</dbReference>
<dbReference type="AlphaFoldDB" id="A0A494WCW3"/>
<keyword evidence="4" id="KW-0804">Transcription</keyword>
<evidence type="ECO:0000259" key="5">
    <source>
        <dbReference type="PROSITE" id="PS50931"/>
    </source>
</evidence>
<dbReference type="Gene3D" id="3.40.190.290">
    <property type="match status" value="1"/>
</dbReference>
<comment type="similarity">
    <text evidence="1">Belongs to the LysR transcriptional regulatory family.</text>
</comment>
<dbReference type="RefSeq" id="WP_066701214.1">
    <property type="nucleotide sequence ID" value="NZ_AP018664.1"/>
</dbReference>
<evidence type="ECO:0000256" key="2">
    <source>
        <dbReference type="ARBA" id="ARBA00023015"/>
    </source>
</evidence>
<dbReference type="InterPro" id="IPR000847">
    <property type="entry name" value="LysR_HTH_N"/>
</dbReference>
<dbReference type="SUPFAM" id="SSF53850">
    <property type="entry name" value="Periplasmic binding protein-like II"/>
    <property type="match status" value="1"/>
</dbReference>
<dbReference type="GO" id="GO:0003677">
    <property type="term" value="F:DNA binding"/>
    <property type="evidence" value="ECO:0007669"/>
    <property type="project" value="UniProtKB-KW"/>
</dbReference>
<evidence type="ECO:0000256" key="1">
    <source>
        <dbReference type="ARBA" id="ARBA00009437"/>
    </source>
</evidence>
<dbReference type="Pfam" id="PF00126">
    <property type="entry name" value="HTH_1"/>
    <property type="match status" value="1"/>
</dbReference>
<evidence type="ECO:0000313" key="6">
    <source>
        <dbReference type="EMBL" id="BBD98425.1"/>
    </source>
</evidence>
<organism evidence="6 7">
    <name type="scientific">Sphingobium amiense</name>
    <dbReference type="NCBI Taxonomy" id="135719"/>
    <lineage>
        <taxon>Bacteria</taxon>
        <taxon>Pseudomonadati</taxon>
        <taxon>Pseudomonadota</taxon>
        <taxon>Alphaproteobacteria</taxon>
        <taxon>Sphingomonadales</taxon>
        <taxon>Sphingomonadaceae</taxon>
        <taxon>Sphingobium</taxon>
    </lineage>
</organism>
<feature type="domain" description="HTH lysR-type" evidence="5">
    <location>
        <begin position="1"/>
        <end position="58"/>
    </location>
</feature>
<dbReference type="KEGG" id="sami:SAMIE_1019260"/>
<dbReference type="PANTHER" id="PTHR30419">
    <property type="entry name" value="HTH-TYPE TRANSCRIPTIONAL REGULATOR YBHD"/>
    <property type="match status" value="1"/>
</dbReference>
<dbReference type="PRINTS" id="PR00039">
    <property type="entry name" value="HTHLYSR"/>
</dbReference>
<accession>A0A494WCW3</accession>
<sequence>MDFRQIRYFVHVADFRNITRASSILRISQPALSRQMQLLEQELGTKLFHRQGHGLVLTSDGALFLDHCTRLLNQFEEVKGLFQQRRASSELTGTVGVGMPVPMMPMFADPFLGQFAKTYPGIRLRMAEGFSALLHEWLLSGSMDLALLYGMSASKVLVQERLLVEDLFLLAPAQAPFVQSGRPIALHEIGDMPMILPHRPHTLRDLVDQNGFMPSEIIEVDALTLMVELVNQGKGVTLLPGPTLNQVSHSNVAVVPLTDPGMNWDVTLCYSSLRPLSEAALAVHRCVRTEVRRLVMTGRWKARWIAGTEDVLP</sequence>
<dbReference type="Proteomes" id="UP000279959">
    <property type="component" value="Chromosome"/>
</dbReference>
<dbReference type="InterPro" id="IPR050950">
    <property type="entry name" value="HTH-type_LysR_regulators"/>
</dbReference>
<dbReference type="GO" id="GO:0003700">
    <property type="term" value="F:DNA-binding transcription factor activity"/>
    <property type="evidence" value="ECO:0007669"/>
    <property type="project" value="InterPro"/>
</dbReference>
<dbReference type="SUPFAM" id="SSF46785">
    <property type="entry name" value="Winged helix' DNA-binding domain"/>
    <property type="match status" value="1"/>
</dbReference>
<dbReference type="Gene3D" id="1.10.10.10">
    <property type="entry name" value="Winged helix-like DNA-binding domain superfamily/Winged helix DNA-binding domain"/>
    <property type="match status" value="1"/>
</dbReference>
<keyword evidence="3" id="KW-0238">DNA-binding</keyword>
<gene>
    <name evidence="6" type="ORF">SAMIE_1019260</name>
</gene>
<protein>
    <submittedName>
        <fullName evidence="6">LysR family transcriptional regulator</fullName>
    </submittedName>
</protein>
<name>A0A494WCW3_9SPHN</name>
<reference evidence="6 7" key="1">
    <citation type="submission" date="2018-05" db="EMBL/GenBank/DDBJ databases">
        <title>Complete Genome Sequence of the Nonylphenol-Degrading Bacterium Sphingobium amiense DSM 16289T.</title>
        <authorList>
            <person name="Ootsuka M."/>
            <person name="Nishizawa T."/>
            <person name="Ohta H."/>
        </authorList>
    </citation>
    <scope>NUCLEOTIDE SEQUENCE [LARGE SCALE GENOMIC DNA]</scope>
    <source>
        <strain evidence="6 7">DSM 16289</strain>
    </source>
</reference>
<dbReference type="GO" id="GO:0005829">
    <property type="term" value="C:cytosol"/>
    <property type="evidence" value="ECO:0007669"/>
    <property type="project" value="TreeGrafter"/>
</dbReference>
<evidence type="ECO:0000313" key="7">
    <source>
        <dbReference type="Proteomes" id="UP000279959"/>
    </source>
</evidence>